<dbReference type="SUPFAM" id="SSF56801">
    <property type="entry name" value="Acetyl-CoA synthetase-like"/>
    <property type="match status" value="1"/>
</dbReference>
<dbReference type="PROSITE" id="PS50075">
    <property type="entry name" value="CARRIER"/>
    <property type="match status" value="1"/>
</dbReference>
<dbReference type="GO" id="GO:0031177">
    <property type="term" value="F:phosphopantetheine binding"/>
    <property type="evidence" value="ECO:0007669"/>
    <property type="project" value="InterPro"/>
</dbReference>
<dbReference type="InterPro" id="IPR045851">
    <property type="entry name" value="AMP-bd_C_sf"/>
</dbReference>
<dbReference type="AlphaFoldDB" id="A0A931I4D3"/>
<dbReference type="InterPro" id="IPR020845">
    <property type="entry name" value="AMP-binding_CS"/>
</dbReference>
<evidence type="ECO:0000256" key="2">
    <source>
        <dbReference type="ARBA" id="ARBA00022553"/>
    </source>
</evidence>
<dbReference type="InterPro" id="IPR036736">
    <property type="entry name" value="ACP-like_sf"/>
</dbReference>
<evidence type="ECO:0000313" key="5">
    <source>
        <dbReference type="Proteomes" id="UP000631694"/>
    </source>
</evidence>
<dbReference type="Gene3D" id="3.30.300.30">
    <property type="match status" value="1"/>
</dbReference>
<dbReference type="InterPro" id="IPR009081">
    <property type="entry name" value="PP-bd_ACP"/>
</dbReference>
<dbReference type="InterPro" id="IPR042099">
    <property type="entry name" value="ANL_N_sf"/>
</dbReference>
<dbReference type="Proteomes" id="UP000631694">
    <property type="component" value="Unassembled WGS sequence"/>
</dbReference>
<organism evidence="4 5">
    <name type="scientific">Methylobrevis albus</name>
    <dbReference type="NCBI Taxonomy" id="2793297"/>
    <lineage>
        <taxon>Bacteria</taxon>
        <taxon>Pseudomonadati</taxon>
        <taxon>Pseudomonadota</taxon>
        <taxon>Alphaproteobacteria</taxon>
        <taxon>Hyphomicrobiales</taxon>
        <taxon>Pleomorphomonadaceae</taxon>
        <taxon>Methylobrevis</taxon>
    </lineage>
</organism>
<keyword evidence="2" id="KW-0597">Phosphoprotein</keyword>
<dbReference type="EMBL" id="JADZLT010000052">
    <property type="protein sequence ID" value="MBH0239000.1"/>
    <property type="molecule type" value="Genomic_DNA"/>
</dbReference>
<gene>
    <name evidence="4" type="ORF">I5731_14295</name>
</gene>
<protein>
    <submittedName>
        <fullName evidence="4">Non-ribosomal peptide synthetase</fullName>
    </submittedName>
</protein>
<dbReference type="InterPro" id="IPR029058">
    <property type="entry name" value="AB_hydrolase_fold"/>
</dbReference>
<dbReference type="PROSITE" id="PS00455">
    <property type="entry name" value="AMP_BINDING"/>
    <property type="match status" value="1"/>
</dbReference>
<dbReference type="SUPFAM" id="SSF53474">
    <property type="entry name" value="alpha/beta-Hydrolases"/>
    <property type="match status" value="1"/>
</dbReference>
<feature type="domain" description="Carrier" evidence="3">
    <location>
        <begin position="549"/>
        <end position="624"/>
    </location>
</feature>
<dbReference type="PANTHER" id="PTHR45527">
    <property type="entry name" value="NONRIBOSOMAL PEPTIDE SYNTHETASE"/>
    <property type="match status" value="1"/>
</dbReference>
<evidence type="ECO:0000313" key="4">
    <source>
        <dbReference type="EMBL" id="MBH0239000.1"/>
    </source>
</evidence>
<dbReference type="Pfam" id="PF00550">
    <property type="entry name" value="PP-binding"/>
    <property type="match status" value="1"/>
</dbReference>
<dbReference type="Gene3D" id="3.40.50.1820">
    <property type="entry name" value="alpha/beta hydrolase"/>
    <property type="match status" value="1"/>
</dbReference>
<dbReference type="Pfam" id="PF00501">
    <property type="entry name" value="AMP-binding"/>
    <property type="match status" value="1"/>
</dbReference>
<keyword evidence="1" id="KW-0596">Phosphopantetheine</keyword>
<evidence type="ECO:0000259" key="3">
    <source>
        <dbReference type="PROSITE" id="PS50075"/>
    </source>
</evidence>
<reference evidence="4" key="1">
    <citation type="submission" date="2020-12" db="EMBL/GenBank/DDBJ databases">
        <title>Methylobrevis albus sp. nov., isolated from fresh water lack sediment.</title>
        <authorList>
            <person name="Zou Q."/>
        </authorList>
    </citation>
    <scope>NUCLEOTIDE SEQUENCE</scope>
    <source>
        <strain evidence="4">L22</strain>
    </source>
</reference>
<dbReference type="SUPFAM" id="SSF47336">
    <property type="entry name" value="ACP-like"/>
    <property type="match status" value="1"/>
</dbReference>
<dbReference type="InterPro" id="IPR000873">
    <property type="entry name" value="AMP-dep_synth/lig_dom"/>
</dbReference>
<evidence type="ECO:0000256" key="1">
    <source>
        <dbReference type="ARBA" id="ARBA00022450"/>
    </source>
</evidence>
<proteinExistence type="predicted"/>
<dbReference type="PANTHER" id="PTHR45527:SF1">
    <property type="entry name" value="FATTY ACID SYNTHASE"/>
    <property type="match status" value="1"/>
</dbReference>
<dbReference type="RefSeq" id="WP_197312080.1">
    <property type="nucleotide sequence ID" value="NZ_JADZLT010000052.1"/>
</dbReference>
<dbReference type="GO" id="GO:0005737">
    <property type="term" value="C:cytoplasm"/>
    <property type="evidence" value="ECO:0007669"/>
    <property type="project" value="TreeGrafter"/>
</dbReference>
<dbReference type="Gene3D" id="3.40.50.12780">
    <property type="entry name" value="N-terminal domain of ligase-like"/>
    <property type="match status" value="1"/>
</dbReference>
<dbReference type="SMART" id="SM00823">
    <property type="entry name" value="PKS_PP"/>
    <property type="match status" value="1"/>
</dbReference>
<keyword evidence="5" id="KW-1185">Reference proteome</keyword>
<name>A0A931I4D3_9HYPH</name>
<dbReference type="GO" id="GO:0043041">
    <property type="term" value="P:amino acid activation for nonribosomal peptide biosynthetic process"/>
    <property type="evidence" value="ECO:0007669"/>
    <property type="project" value="TreeGrafter"/>
</dbReference>
<dbReference type="InterPro" id="IPR020806">
    <property type="entry name" value="PKS_PP-bd"/>
</dbReference>
<accession>A0A931I4D3</accession>
<sequence>MADLVPRPMPDSGARDPLAIDGNWRRSVLPMPEPAHLAMTLGESLGHVAALSPDAPAVVSATEHVTFAGLLGLVGSMADAIRGAGAPDGPVALLLPAGAAYIAACFACAAAGRPLLMVEVSNPPARNAALIAAAGATLVLHDGDAAAVAAAGRCASLVIGALPAPVPGPLAGPPKQPPGGLDAEAPAFLFATSGSSGEPKLVVYAQATVQAKVQCSGAVFGVGPGDTVMIAGSHANFGVLHHALVFLFRGAAICLHDMREGGLSGMFDAIDRFGVNHLRFTPSLFRTIAAMPEAASALHRAACIRFAGEPLLRSDIELARAHVGPDCAVQNLYGSTESMIFFWCDGAERLPDGPVVPNGRIYPVAEYMLLDDDGRPVAGDGAGELVISSRRHALGDWIDGRVDPARFPPDPRGGGRRLYRTGDIARVLPDGTMIVLGRKDRLLKINGQRLSLLEIEATLRMMPGCREVSVQPWPQGDTTQLAAFLVADGAGALPVHPGAWLAERLPRFMVPARFTVVAELPLLPAGKVDGRALIGSLAAAPAAATAPADDATDLLRFLADAFARVLDIPAPDPDADFFDLGGDSLNLLELTLIVERRTGRPLSPSAFLGAPTIRGLARLIELQAETAVPALPPLAAPHGLRLDMRGRLDLRRIRHARGISRGQVLGMPGVLGHAAVANTIAANAMPDHEVWAFVADLGGGSLLDGEAWLACALEIAERLAATGWLRPQLLFGYSIGGYASWLVDRVLAAGGGWSPGRIIVTDAAPVHLEAPGTRARVEDLIAGAAARPAEMLLLHRRRPAPFSLAQDAADRWRAIGVPFRGIDFATLSHTDMNRKAVIRAMGPVMTRFAETGTIDAADEHSDIVFDTTGGRIHRLLTADEPPGFDELRGLIAPAGLPTNEGQYLLALLFMLIAVGDQPAALDFARRMLAEQRHHPRAVTYAAVGLLAVGGAHAEAAALAESWCDAHGNDASIRARAGRTAQPPTPWSGLAGLCIGTDTALDRVLDLMAARGGRAAG</sequence>
<comment type="caution">
    <text evidence="4">The sequence shown here is derived from an EMBL/GenBank/DDBJ whole genome shotgun (WGS) entry which is preliminary data.</text>
</comment>
<dbReference type="GO" id="GO:0044550">
    <property type="term" value="P:secondary metabolite biosynthetic process"/>
    <property type="evidence" value="ECO:0007669"/>
    <property type="project" value="TreeGrafter"/>
</dbReference>